<evidence type="ECO:0000256" key="2">
    <source>
        <dbReference type="ARBA" id="ARBA00022692"/>
    </source>
</evidence>
<evidence type="ECO:0000313" key="7">
    <source>
        <dbReference type="Proteomes" id="UP000287857"/>
    </source>
</evidence>
<reference evidence="6 7" key="1">
    <citation type="submission" date="2017-05" db="EMBL/GenBank/DDBJ databases">
        <title>Vagococcus spp. assemblies.</title>
        <authorList>
            <person name="Gulvik C.A."/>
        </authorList>
    </citation>
    <scope>NUCLEOTIDE SEQUENCE [LARGE SCALE GENOMIC DNA]</scope>
    <source>
        <strain evidence="6 7">SS1995</strain>
    </source>
</reference>
<dbReference type="InterPro" id="IPR003825">
    <property type="entry name" value="Colicin-V_CvpA"/>
</dbReference>
<evidence type="ECO:0000256" key="1">
    <source>
        <dbReference type="ARBA" id="ARBA00004141"/>
    </source>
</evidence>
<accession>A0A429ZWI3</accession>
<sequence length="182" mass="20719">MLTLFILIFIGTGFYVGYQRGLALQLVYTGGYFISFLAAKANYLSLGRKLTLLIPYPAPTEETKLVFFNKNLVFEMDKAFYAAFAFVAILFIGWAVTRFIGIFFYKLSFTALLSRDNDLFGGILNTIIVIIGLTIFLTMMAMIPIPYIQQLFQKSGPARLLVEHTPIISKQLTHWWITKTIM</sequence>
<dbReference type="Proteomes" id="UP000287857">
    <property type="component" value="Unassembled WGS sequence"/>
</dbReference>
<gene>
    <name evidence="6" type="ORF">CBF37_08785</name>
</gene>
<protein>
    <recommendedName>
        <fullName evidence="8">Colicin V production protein CvpA</fullName>
    </recommendedName>
</protein>
<evidence type="ECO:0000256" key="5">
    <source>
        <dbReference type="SAM" id="Phobius"/>
    </source>
</evidence>
<dbReference type="RefSeq" id="WP_125984377.1">
    <property type="nucleotide sequence ID" value="NZ_NGJS01000013.1"/>
</dbReference>
<comment type="caution">
    <text evidence="6">The sequence shown here is derived from an EMBL/GenBank/DDBJ whole genome shotgun (WGS) entry which is preliminary data.</text>
</comment>
<dbReference type="GO" id="GO:0016020">
    <property type="term" value="C:membrane"/>
    <property type="evidence" value="ECO:0007669"/>
    <property type="project" value="UniProtKB-SubCell"/>
</dbReference>
<feature type="transmembrane region" description="Helical" evidence="5">
    <location>
        <begin position="23"/>
        <end position="43"/>
    </location>
</feature>
<dbReference type="OrthoDB" id="1809613at2"/>
<keyword evidence="4 5" id="KW-0472">Membrane</keyword>
<feature type="transmembrane region" description="Helical" evidence="5">
    <location>
        <begin position="79"/>
        <end position="103"/>
    </location>
</feature>
<dbReference type="PANTHER" id="PTHR37306:SF1">
    <property type="entry name" value="COLICIN V PRODUCTION PROTEIN"/>
    <property type="match status" value="1"/>
</dbReference>
<dbReference type="Pfam" id="PF02674">
    <property type="entry name" value="Colicin_V"/>
    <property type="match status" value="1"/>
</dbReference>
<dbReference type="GO" id="GO:0009403">
    <property type="term" value="P:toxin biosynthetic process"/>
    <property type="evidence" value="ECO:0007669"/>
    <property type="project" value="InterPro"/>
</dbReference>
<dbReference type="EMBL" id="NGJS01000013">
    <property type="protein sequence ID" value="RST98119.1"/>
    <property type="molecule type" value="Genomic_DNA"/>
</dbReference>
<keyword evidence="3 5" id="KW-1133">Transmembrane helix</keyword>
<proteinExistence type="predicted"/>
<evidence type="ECO:0008006" key="8">
    <source>
        <dbReference type="Google" id="ProtNLM"/>
    </source>
</evidence>
<dbReference type="AlphaFoldDB" id="A0A429ZWI3"/>
<keyword evidence="7" id="KW-1185">Reference proteome</keyword>
<keyword evidence="2 5" id="KW-0812">Transmembrane</keyword>
<comment type="subcellular location">
    <subcellularLocation>
        <location evidence="1">Membrane</location>
        <topology evidence="1">Multi-pass membrane protein</topology>
    </subcellularLocation>
</comment>
<evidence type="ECO:0000313" key="6">
    <source>
        <dbReference type="EMBL" id="RST98119.1"/>
    </source>
</evidence>
<evidence type="ECO:0000256" key="3">
    <source>
        <dbReference type="ARBA" id="ARBA00022989"/>
    </source>
</evidence>
<evidence type="ECO:0000256" key="4">
    <source>
        <dbReference type="ARBA" id="ARBA00023136"/>
    </source>
</evidence>
<name>A0A429ZWI3_9ENTE</name>
<dbReference type="PANTHER" id="PTHR37306">
    <property type="entry name" value="COLICIN V PRODUCTION PROTEIN"/>
    <property type="match status" value="1"/>
</dbReference>
<organism evidence="6 7">
    <name type="scientific">Vagococcus vulneris</name>
    <dbReference type="NCBI Taxonomy" id="1977869"/>
    <lineage>
        <taxon>Bacteria</taxon>
        <taxon>Bacillati</taxon>
        <taxon>Bacillota</taxon>
        <taxon>Bacilli</taxon>
        <taxon>Lactobacillales</taxon>
        <taxon>Enterococcaceae</taxon>
        <taxon>Vagococcus</taxon>
    </lineage>
</organism>
<feature type="transmembrane region" description="Helical" evidence="5">
    <location>
        <begin position="123"/>
        <end position="145"/>
    </location>
</feature>